<name>A0A0F9GLZ8_9ZZZZ</name>
<reference evidence="1" key="1">
    <citation type="journal article" date="2015" name="Nature">
        <title>Complex archaea that bridge the gap between prokaryotes and eukaryotes.</title>
        <authorList>
            <person name="Spang A."/>
            <person name="Saw J.H."/>
            <person name="Jorgensen S.L."/>
            <person name="Zaremba-Niedzwiedzka K."/>
            <person name="Martijn J."/>
            <person name="Lind A.E."/>
            <person name="van Eijk R."/>
            <person name="Schleper C."/>
            <person name="Guy L."/>
            <person name="Ettema T.J."/>
        </authorList>
    </citation>
    <scope>NUCLEOTIDE SEQUENCE</scope>
</reference>
<dbReference type="EMBL" id="LAZR01025894">
    <property type="protein sequence ID" value="KKL70435.1"/>
    <property type="molecule type" value="Genomic_DNA"/>
</dbReference>
<protein>
    <submittedName>
        <fullName evidence="1">Uncharacterized protein</fullName>
    </submittedName>
</protein>
<comment type="caution">
    <text evidence="1">The sequence shown here is derived from an EMBL/GenBank/DDBJ whole genome shotgun (WGS) entry which is preliminary data.</text>
</comment>
<gene>
    <name evidence="1" type="ORF">LCGC14_2104940</name>
</gene>
<sequence length="43" mass="4815">MNKKKKKMKKKWLAMIWESMTKTGGCCGGGESCGCSSDRKDKK</sequence>
<proteinExistence type="predicted"/>
<evidence type="ECO:0000313" key="1">
    <source>
        <dbReference type="EMBL" id="KKL70435.1"/>
    </source>
</evidence>
<accession>A0A0F9GLZ8</accession>
<organism evidence="1">
    <name type="scientific">marine sediment metagenome</name>
    <dbReference type="NCBI Taxonomy" id="412755"/>
    <lineage>
        <taxon>unclassified sequences</taxon>
        <taxon>metagenomes</taxon>
        <taxon>ecological metagenomes</taxon>
    </lineage>
</organism>
<dbReference type="AlphaFoldDB" id="A0A0F9GLZ8"/>